<evidence type="ECO:0000256" key="3">
    <source>
        <dbReference type="SAM" id="SignalP"/>
    </source>
</evidence>
<evidence type="ECO:0000256" key="2">
    <source>
        <dbReference type="ARBA" id="ARBA00022729"/>
    </source>
</evidence>
<dbReference type="InterPro" id="IPR008939">
    <property type="entry name" value="Lytic_TGlycosylase_superhlx_U"/>
</dbReference>
<dbReference type="SUPFAM" id="SSF48435">
    <property type="entry name" value="Bacterial muramidases"/>
    <property type="match status" value="1"/>
</dbReference>
<name>A0A2K1Q1M6_9GAMM</name>
<feature type="domain" description="Transglycosylase SLT" evidence="4">
    <location>
        <begin position="480"/>
        <end position="596"/>
    </location>
</feature>
<dbReference type="PANTHER" id="PTHR37423">
    <property type="entry name" value="SOLUBLE LYTIC MUREIN TRANSGLYCOSYLASE-RELATED"/>
    <property type="match status" value="1"/>
</dbReference>
<dbReference type="Gene3D" id="1.10.530.10">
    <property type="match status" value="1"/>
</dbReference>
<dbReference type="AlphaFoldDB" id="A0A2K1Q1M6"/>
<dbReference type="Proteomes" id="UP000236220">
    <property type="component" value="Unassembled WGS sequence"/>
</dbReference>
<protein>
    <submittedName>
        <fullName evidence="6">Transglycosylase SLT domain</fullName>
    </submittedName>
</protein>
<accession>A0A2K1Q1M6</accession>
<organism evidence="6 7">
    <name type="scientific">Solilutibacter silvestris</name>
    <dbReference type="NCBI Taxonomy" id="1645665"/>
    <lineage>
        <taxon>Bacteria</taxon>
        <taxon>Pseudomonadati</taxon>
        <taxon>Pseudomonadota</taxon>
        <taxon>Gammaproteobacteria</taxon>
        <taxon>Lysobacterales</taxon>
        <taxon>Lysobacteraceae</taxon>
        <taxon>Solilutibacter</taxon>
    </lineage>
</organism>
<dbReference type="OrthoDB" id="92254at2"/>
<dbReference type="InterPro" id="IPR012289">
    <property type="entry name" value="Lytic_TGlycosylase_superhlx_L"/>
</dbReference>
<dbReference type="Pfam" id="PF01464">
    <property type="entry name" value="SLT"/>
    <property type="match status" value="1"/>
</dbReference>
<dbReference type="CDD" id="cd13401">
    <property type="entry name" value="Slt70-like"/>
    <property type="match status" value="1"/>
</dbReference>
<sequence>MNRPLRAILAPMLWLLSACAPHGAAEAQTAPALSPSDAAMQSALLAAEQGRLSPDQARALANHPLHAWLDVARIRQSLSTASASDVAAALQRDDGQPAGIALADMWRAELARRQDWNTLSALDADGSDSQANRCLDLLADAKLGRFDDEWTQDARKVWRSGRPWASACREPMALLEQRGGVDDALRWNRFDAALEQRLPAVMRDAGRSLSPDQAKLAGEYADFLGAPRDSAMAWPKTTRSRAVIAAGLEQEAKNNASAVEVALPKWSSAFALDDAQRGRVLAAIARASAIDRDPRTPQRFAAVPASAFDDALHEMRARDALSRGDWPTTLAAIRAMPDALRNTSRWTYFLGRALEQGGQREQARAAYAAAARSSEFHGFLAADRLHQPYRLCPLPTPQTPLQSPGFQRALALHRIGRNDWAVREWSAAAQSAAPAQRLAAVRDALAQQWFDRAAFGLDRTQPQEMRLLDMRFPLHYDADIERAASTNRLDPAWVAAEVRAESLFDPRARSNADARGLMQLIPETGQRIARRNGIGYVDGNSLYDPGSNIAIGSAYLRDLLDRAGGALPVVIAGYNAGPNAAARWKSERPTLEADAWIEAIPYKETREYVPRVLGFSVMYDWRMHGKMLRLGDRIGGRLDGERIAPSCDAVN</sequence>
<dbReference type="Gene3D" id="1.25.20.10">
    <property type="entry name" value="Bacterial muramidases"/>
    <property type="match status" value="1"/>
</dbReference>
<dbReference type="PANTHER" id="PTHR37423:SF5">
    <property type="entry name" value="SOLUBLE LYTIC MUREIN TRANSGLYCOSYLASE"/>
    <property type="match status" value="1"/>
</dbReference>
<dbReference type="InterPro" id="IPR037061">
    <property type="entry name" value="Lytic_TGlycoase_superhlx_L_sf"/>
</dbReference>
<evidence type="ECO:0000259" key="5">
    <source>
        <dbReference type="Pfam" id="PF14718"/>
    </source>
</evidence>
<feature type="signal peptide" evidence="3">
    <location>
        <begin position="1"/>
        <end position="24"/>
    </location>
</feature>
<dbReference type="RefSeq" id="WP_103074055.1">
    <property type="nucleotide sequence ID" value="NZ_NPZB01000001.1"/>
</dbReference>
<dbReference type="InterPro" id="IPR008258">
    <property type="entry name" value="Transglycosylase_SLT_dom_1"/>
</dbReference>
<evidence type="ECO:0000313" key="6">
    <source>
        <dbReference type="EMBL" id="PNS08932.1"/>
    </source>
</evidence>
<gene>
    <name evidence="6" type="ORF">Lysil_0561</name>
</gene>
<evidence type="ECO:0000259" key="4">
    <source>
        <dbReference type="Pfam" id="PF01464"/>
    </source>
</evidence>
<evidence type="ECO:0000313" key="7">
    <source>
        <dbReference type="Proteomes" id="UP000236220"/>
    </source>
</evidence>
<dbReference type="SUPFAM" id="SSF53955">
    <property type="entry name" value="Lysozyme-like"/>
    <property type="match status" value="1"/>
</dbReference>
<dbReference type="Gene3D" id="1.10.1240.20">
    <property type="entry name" value="Lytic transglycosylase, superhelical linker domain"/>
    <property type="match status" value="1"/>
</dbReference>
<dbReference type="PROSITE" id="PS51257">
    <property type="entry name" value="PROKAR_LIPOPROTEIN"/>
    <property type="match status" value="1"/>
</dbReference>
<proteinExistence type="inferred from homology"/>
<dbReference type="EMBL" id="NPZB01000001">
    <property type="protein sequence ID" value="PNS08932.1"/>
    <property type="molecule type" value="Genomic_DNA"/>
</dbReference>
<keyword evidence="7" id="KW-1185">Reference proteome</keyword>
<feature type="chain" id="PRO_5014363063" evidence="3">
    <location>
        <begin position="25"/>
        <end position="651"/>
    </location>
</feature>
<comment type="similarity">
    <text evidence="1">Belongs to the transglycosylase Slt family.</text>
</comment>
<keyword evidence="2 3" id="KW-0732">Signal</keyword>
<comment type="caution">
    <text evidence="6">The sequence shown here is derived from an EMBL/GenBank/DDBJ whole genome shotgun (WGS) entry which is preliminary data.</text>
</comment>
<evidence type="ECO:0000256" key="1">
    <source>
        <dbReference type="ARBA" id="ARBA00007734"/>
    </source>
</evidence>
<dbReference type="GO" id="GO:0004553">
    <property type="term" value="F:hydrolase activity, hydrolyzing O-glycosyl compounds"/>
    <property type="evidence" value="ECO:0007669"/>
    <property type="project" value="InterPro"/>
</dbReference>
<dbReference type="GO" id="GO:0042597">
    <property type="term" value="C:periplasmic space"/>
    <property type="evidence" value="ECO:0007669"/>
    <property type="project" value="InterPro"/>
</dbReference>
<dbReference type="InterPro" id="IPR023346">
    <property type="entry name" value="Lysozyme-like_dom_sf"/>
</dbReference>
<reference evidence="6 7" key="1">
    <citation type="submission" date="2017-08" db="EMBL/GenBank/DDBJ databases">
        <title>Lysobacter sylvestris genome.</title>
        <authorList>
            <person name="Zhang D.-C."/>
            <person name="Albuquerque L."/>
            <person name="Franca L."/>
            <person name="Froufe H.J.C."/>
            <person name="Barroso C."/>
            <person name="Egas C."/>
            <person name="Da Costa M."/>
            <person name="Margesin R."/>
        </authorList>
    </citation>
    <scope>NUCLEOTIDE SEQUENCE [LARGE SCALE GENOMIC DNA]</scope>
    <source>
        <strain evidence="6 7">AM20-91</strain>
    </source>
</reference>
<dbReference type="Pfam" id="PF14718">
    <property type="entry name" value="SLT_L"/>
    <property type="match status" value="1"/>
</dbReference>
<feature type="domain" description="Lytic transglycosylase superhelical linker" evidence="5">
    <location>
        <begin position="402"/>
        <end position="457"/>
    </location>
</feature>